<keyword evidence="1" id="KW-0732">Signal</keyword>
<dbReference type="AlphaFoldDB" id="A0A6I4SUH7"/>
<feature type="signal peptide" evidence="1">
    <location>
        <begin position="1"/>
        <end position="19"/>
    </location>
</feature>
<sequence>MRSYLSGLILLTLAAPAAAQDRETPYWASIRADVANMRVGPSENFPIDWVYKRKGLPVKVVRVMEGWRLVVDQDGAQGWFYAPLLSPDRAAVIVGKGLAAIRAEPDSNSALRWNAEPGVIGKLGDCQQGWCEFDAGGRKGWVDAERLWGDGDP</sequence>
<gene>
    <name evidence="2" type="ORF">GRI89_08405</name>
</gene>
<dbReference type="Gene3D" id="2.30.30.40">
    <property type="entry name" value="SH3 Domains"/>
    <property type="match status" value="1"/>
</dbReference>
<organism evidence="2 3">
    <name type="scientific">Croceibacterium salegens</name>
    <dbReference type="NCBI Taxonomy" id="1737568"/>
    <lineage>
        <taxon>Bacteria</taxon>
        <taxon>Pseudomonadati</taxon>
        <taxon>Pseudomonadota</taxon>
        <taxon>Alphaproteobacteria</taxon>
        <taxon>Sphingomonadales</taxon>
        <taxon>Erythrobacteraceae</taxon>
        <taxon>Croceibacterium</taxon>
    </lineage>
</organism>
<feature type="chain" id="PRO_5026244006" description="SH3-like domain-containing protein" evidence="1">
    <location>
        <begin position="20"/>
        <end position="153"/>
    </location>
</feature>
<comment type="caution">
    <text evidence="2">The sequence shown here is derived from an EMBL/GenBank/DDBJ whole genome shotgun (WGS) entry which is preliminary data.</text>
</comment>
<dbReference type="OrthoDB" id="9810773at2"/>
<dbReference type="Pfam" id="PF06347">
    <property type="entry name" value="SH3_4"/>
    <property type="match status" value="2"/>
</dbReference>
<accession>A0A6I4SUH7</accession>
<proteinExistence type="predicted"/>
<evidence type="ECO:0000256" key="1">
    <source>
        <dbReference type="SAM" id="SignalP"/>
    </source>
</evidence>
<name>A0A6I4SUH7_9SPHN</name>
<evidence type="ECO:0000313" key="2">
    <source>
        <dbReference type="EMBL" id="MXO59561.1"/>
    </source>
</evidence>
<dbReference type="InterPro" id="IPR010466">
    <property type="entry name" value="DUF1058"/>
</dbReference>
<evidence type="ECO:0008006" key="4">
    <source>
        <dbReference type="Google" id="ProtNLM"/>
    </source>
</evidence>
<protein>
    <recommendedName>
        <fullName evidence="4">SH3-like domain-containing protein</fullName>
    </recommendedName>
</protein>
<reference evidence="2 3" key="1">
    <citation type="submission" date="2019-12" db="EMBL/GenBank/DDBJ databases">
        <title>Genomic-based taxomic classification of the family Erythrobacteraceae.</title>
        <authorList>
            <person name="Xu L."/>
        </authorList>
    </citation>
    <scope>NUCLEOTIDE SEQUENCE [LARGE SCALE GENOMIC DNA]</scope>
    <source>
        <strain evidence="2 3">MCCC 1K01500</strain>
    </source>
</reference>
<evidence type="ECO:0000313" key="3">
    <source>
        <dbReference type="Proteomes" id="UP000433652"/>
    </source>
</evidence>
<keyword evidence="3" id="KW-1185">Reference proteome</keyword>
<dbReference type="Proteomes" id="UP000433652">
    <property type="component" value="Unassembled WGS sequence"/>
</dbReference>
<dbReference type="EMBL" id="WTYM01000036">
    <property type="protein sequence ID" value="MXO59561.1"/>
    <property type="molecule type" value="Genomic_DNA"/>
</dbReference>
<dbReference type="RefSeq" id="WP_159794095.1">
    <property type="nucleotide sequence ID" value="NZ_WTYM01000036.1"/>
</dbReference>